<evidence type="ECO:0000256" key="7">
    <source>
        <dbReference type="ARBA" id="ARBA00023726"/>
    </source>
</evidence>
<evidence type="ECO:0000256" key="8">
    <source>
        <dbReference type="RuleBase" id="RU361133"/>
    </source>
</evidence>
<dbReference type="SUPFAM" id="SSF69989">
    <property type="entry name" value="C-terminal domain of PLC-beta"/>
    <property type="match status" value="1"/>
</dbReference>
<evidence type="ECO:0000256" key="3">
    <source>
        <dbReference type="ARBA" id="ARBA00022963"/>
    </source>
</evidence>
<dbReference type="Pfam" id="PF00168">
    <property type="entry name" value="C2"/>
    <property type="match status" value="1"/>
</dbReference>
<comment type="catalytic activity">
    <reaction evidence="7">
        <text>a 1,2-diacyl-sn-glycero-3-phospho-(1D-myo-inositol) + H2O = 1D-myo-inositol 1-phosphate + a 1,2-diacyl-sn-glycerol + H(+)</text>
        <dbReference type="Rhea" id="RHEA:43484"/>
        <dbReference type="ChEBI" id="CHEBI:15377"/>
        <dbReference type="ChEBI" id="CHEBI:15378"/>
        <dbReference type="ChEBI" id="CHEBI:17815"/>
        <dbReference type="ChEBI" id="CHEBI:57880"/>
        <dbReference type="ChEBI" id="CHEBI:58433"/>
    </reaction>
    <physiologicalReaction direction="left-to-right" evidence="7">
        <dbReference type="Rhea" id="RHEA:43485"/>
    </physiologicalReaction>
</comment>
<dbReference type="AlphaFoldDB" id="A0A9N7Z2P2"/>
<dbReference type="EC" id="3.1.4.11" evidence="1 8"/>
<evidence type="ECO:0000313" key="13">
    <source>
        <dbReference type="EMBL" id="CAB1447628.1"/>
    </source>
</evidence>
<keyword evidence="4 8" id="KW-0443">Lipid metabolism</keyword>
<dbReference type="InterPro" id="IPR017946">
    <property type="entry name" value="PLC-like_Pdiesterase_TIM-brl"/>
</dbReference>
<keyword evidence="14" id="KW-1185">Reference proteome</keyword>
<evidence type="ECO:0000313" key="14">
    <source>
        <dbReference type="Proteomes" id="UP001153269"/>
    </source>
</evidence>
<dbReference type="GO" id="GO:0016607">
    <property type="term" value="C:nuclear speck"/>
    <property type="evidence" value="ECO:0007669"/>
    <property type="project" value="TreeGrafter"/>
</dbReference>
<dbReference type="InterPro" id="IPR001192">
    <property type="entry name" value="PI-PLC_fam"/>
</dbReference>
<dbReference type="SMART" id="SM00149">
    <property type="entry name" value="PLCYc"/>
    <property type="match status" value="1"/>
</dbReference>
<dbReference type="SMART" id="SM00239">
    <property type="entry name" value="C2"/>
    <property type="match status" value="1"/>
</dbReference>
<dbReference type="FunFam" id="2.60.40.150:FF:000008">
    <property type="entry name" value="1-phosphatidylinositol 4,5-bisphosphate phosphodiesterase"/>
    <property type="match status" value="1"/>
</dbReference>
<proteinExistence type="predicted"/>
<evidence type="ECO:0000256" key="5">
    <source>
        <dbReference type="ARBA" id="ARBA00023224"/>
    </source>
</evidence>
<accession>A0A9N7Z2P2</accession>
<reference evidence="13" key="1">
    <citation type="submission" date="2020-03" db="EMBL/GenBank/DDBJ databases">
        <authorList>
            <person name="Weist P."/>
        </authorList>
    </citation>
    <scope>NUCLEOTIDE SEQUENCE</scope>
</reference>
<feature type="domain" description="PI-PLC Y-box" evidence="12">
    <location>
        <begin position="31"/>
        <end position="147"/>
    </location>
</feature>
<dbReference type="Gene3D" id="3.20.20.190">
    <property type="entry name" value="Phosphatidylinositol (PI) phosphodiesterase"/>
    <property type="match status" value="1"/>
</dbReference>
<protein>
    <recommendedName>
        <fullName evidence="1 8">Phosphoinositide phospholipase C</fullName>
        <ecNumber evidence="1 8">3.1.4.11</ecNumber>
    </recommendedName>
</protein>
<keyword evidence="5" id="KW-0807">Transducer</keyword>
<dbReference type="SUPFAM" id="SSF49562">
    <property type="entry name" value="C2 domain (Calcium/lipid-binding domain, CaLB)"/>
    <property type="match status" value="1"/>
</dbReference>
<keyword evidence="9" id="KW-0175">Coiled coil</keyword>
<keyword evidence="3 8" id="KW-0442">Lipid degradation</keyword>
<dbReference type="Gene3D" id="1.20.1230.10">
    <property type="entry name" value="Phospholipase C beta, distal C-terminal domain"/>
    <property type="match status" value="1"/>
</dbReference>
<dbReference type="GO" id="GO:0046488">
    <property type="term" value="P:phosphatidylinositol metabolic process"/>
    <property type="evidence" value="ECO:0007669"/>
    <property type="project" value="TreeGrafter"/>
</dbReference>
<evidence type="ECO:0000256" key="6">
    <source>
        <dbReference type="ARBA" id="ARBA00023674"/>
    </source>
</evidence>
<dbReference type="GO" id="GO:0005509">
    <property type="term" value="F:calcium ion binding"/>
    <property type="evidence" value="ECO:0007669"/>
    <property type="project" value="InterPro"/>
</dbReference>
<dbReference type="PANTHER" id="PTHR10336">
    <property type="entry name" value="PHOSPHOINOSITIDE-SPECIFIC PHOSPHOLIPASE C FAMILY PROTEIN"/>
    <property type="match status" value="1"/>
</dbReference>
<feature type="region of interest" description="Disordered" evidence="10">
    <location>
        <begin position="620"/>
        <end position="643"/>
    </location>
</feature>
<dbReference type="GO" id="GO:0016042">
    <property type="term" value="P:lipid catabolic process"/>
    <property type="evidence" value="ECO:0007669"/>
    <property type="project" value="UniProtKB-KW"/>
</dbReference>
<feature type="compositionally biased region" description="Low complexity" evidence="10">
    <location>
        <begin position="359"/>
        <end position="375"/>
    </location>
</feature>
<comment type="caution">
    <text evidence="13">The sequence shown here is derived from an EMBL/GenBank/DDBJ whole genome shotgun (WGS) entry which is preliminary data.</text>
</comment>
<feature type="region of interest" description="Disordered" evidence="10">
    <location>
        <begin position="1"/>
        <end position="29"/>
    </location>
</feature>
<dbReference type="Pfam" id="PF00387">
    <property type="entry name" value="PI-PLC-Y"/>
    <property type="match status" value="1"/>
</dbReference>
<dbReference type="InterPro" id="IPR000008">
    <property type="entry name" value="C2_dom"/>
</dbReference>
<dbReference type="PROSITE" id="PS50008">
    <property type="entry name" value="PIPLC_Y_DOMAIN"/>
    <property type="match status" value="1"/>
</dbReference>
<dbReference type="Proteomes" id="UP001153269">
    <property type="component" value="Unassembled WGS sequence"/>
</dbReference>
<gene>
    <name evidence="13" type="ORF">PLEPLA_LOCUS35307</name>
</gene>
<name>A0A9N7Z2P2_PLEPL</name>
<dbReference type="PANTHER" id="PTHR10336:SF12">
    <property type="entry name" value="1-PHOSPHATIDYLINOSITOL 4,5-BISPHOSPHATE PHOSPHODIESTERASE BETA-1"/>
    <property type="match status" value="1"/>
</dbReference>
<sequence>MEAESEEDDDDEDDEGKKGSAEREAVATEEMSTLVNYVQPTKFNSFEASKKAARCYHMSSFVETKALEHLTKSPVEFVEYNKTQLSRIYPKGTRVDSSNFMPQLFWNAGCQLVALNYQTIDLSTQLNLFMFEYNGRSGYRLKPEFMRRPDKHFDPFTENTVDGIVANTLSVKVISGQFLTERRVGVYVEVDMFGLPADTRRKALKTKTSQNNNAINPVWDEEPIVFKKVILPTLASLRIAAFEEGGKFIGHRIIPASAIRPGYRYIGLRNEKNQPLILPAVFVYIEVKDYVPDTFADVIEALSNPIRYVNLLEQRSKQLAALTLEDEEEDTQTELHWKMDSAPPPVLLDTPPAAMTPKASAANQQAATSDAAKPAAKSEDLVSSVLIDVPVCSVDGLQQSKVYQKDQRRQFKELKELVRRHQKKTSELLREFSNKYKKTARQCSRSRGSDSEKDERLQQLRDEQQQQLLALRQEQYYSQKYLQREHIKTLTERLSSLAEESHNGQMKKLKDICDKEKKELKRQMDRRRTEKINQAKTKEKHLAEEEKMEINKSYVNEVVQNIKRLEETQTKRHDQLVEQHNELLQEIQDLKPKLQGNVEAEFQEKFQRLPGEIRDFLQDRKTEVRGHSKSRPSTPHEALSEED</sequence>
<feature type="region of interest" description="Disordered" evidence="10">
    <location>
        <begin position="349"/>
        <end position="375"/>
    </location>
</feature>
<dbReference type="SUPFAM" id="SSF51695">
    <property type="entry name" value="PLC-like phosphodiesterases"/>
    <property type="match status" value="1"/>
</dbReference>
<dbReference type="GO" id="GO:0005516">
    <property type="term" value="F:calmodulin binding"/>
    <property type="evidence" value="ECO:0007669"/>
    <property type="project" value="TreeGrafter"/>
</dbReference>
<evidence type="ECO:0000256" key="9">
    <source>
        <dbReference type="SAM" id="Coils"/>
    </source>
</evidence>
<dbReference type="GO" id="GO:0007613">
    <property type="term" value="P:memory"/>
    <property type="evidence" value="ECO:0007669"/>
    <property type="project" value="TreeGrafter"/>
</dbReference>
<dbReference type="Gene3D" id="2.60.40.150">
    <property type="entry name" value="C2 domain"/>
    <property type="match status" value="1"/>
</dbReference>
<dbReference type="GO" id="GO:0048015">
    <property type="term" value="P:phosphatidylinositol-mediated signaling"/>
    <property type="evidence" value="ECO:0007669"/>
    <property type="project" value="TreeGrafter"/>
</dbReference>
<dbReference type="Pfam" id="PF08703">
    <property type="entry name" value="PLC-beta_C"/>
    <property type="match status" value="1"/>
</dbReference>
<dbReference type="GO" id="GO:0004435">
    <property type="term" value="F:phosphatidylinositol-4,5-bisphosphate phospholipase C activity"/>
    <property type="evidence" value="ECO:0007669"/>
    <property type="project" value="UniProtKB-EC"/>
</dbReference>
<feature type="compositionally biased region" description="Basic and acidic residues" evidence="10">
    <location>
        <begin position="15"/>
        <end position="26"/>
    </location>
</feature>
<organism evidence="13 14">
    <name type="scientific">Pleuronectes platessa</name>
    <name type="common">European plaice</name>
    <dbReference type="NCBI Taxonomy" id="8262"/>
    <lineage>
        <taxon>Eukaryota</taxon>
        <taxon>Metazoa</taxon>
        <taxon>Chordata</taxon>
        <taxon>Craniata</taxon>
        <taxon>Vertebrata</taxon>
        <taxon>Euteleostomi</taxon>
        <taxon>Actinopterygii</taxon>
        <taxon>Neopterygii</taxon>
        <taxon>Teleostei</taxon>
        <taxon>Neoteleostei</taxon>
        <taxon>Acanthomorphata</taxon>
        <taxon>Carangaria</taxon>
        <taxon>Pleuronectiformes</taxon>
        <taxon>Pleuronectoidei</taxon>
        <taxon>Pleuronectidae</taxon>
        <taxon>Pleuronectes</taxon>
    </lineage>
</organism>
<feature type="coiled-coil region" evidence="9">
    <location>
        <begin position="404"/>
        <end position="474"/>
    </location>
</feature>
<dbReference type="InterPro" id="IPR042531">
    <property type="entry name" value="PLC-beta_C_sf"/>
</dbReference>
<feature type="domain" description="C2" evidence="11">
    <location>
        <begin position="147"/>
        <end position="276"/>
    </location>
</feature>
<evidence type="ECO:0000259" key="11">
    <source>
        <dbReference type="PROSITE" id="PS50004"/>
    </source>
</evidence>
<dbReference type="PROSITE" id="PS50004">
    <property type="entry name" value="C2"/>
    <property type="match status" value="1"/>
</dbReference>
<evidence type="ECO:0000259" key="12">
    <source>
        <dbReference type="PROSITE" id="PS50008"/>
    </source>
</evidence>
<evidence type="ECO:0000256" key="2">
    <source>
        <dbReference type="ARBA" id="ARBA00022801"/>
    </source>
</evidence>
<evidence type="ECO:0000256" key="1">
    <source>
        <dbReference type="ARBA" id="ARBA00012368"/>
    </source>
</evidence>
<dbReference type="GO" id="GO:0007186">
    <property type="term" value="P:G protein-coupled receptor signaling pathway"/>
    <property type="evidence" value="ECO:0007669"/>
    <property type="project" value="TreeGrafter"/>
</dbReference>
<dbReference type="InterPro" id="IPR035892">
    <property type="entry name" value="C2_domain_sf"/>
</dbReference>
<dbReference type="CDD" id="cd00275">
    <property type="entry name" value="C2_PLC_like"/>
    <property type="match status" value="1"/>
</dbReference>
<comment type="catalytic activity">
    <reaction evidence="6">
        <text>a 1,2-diacyl-sn-glycero-3-phospho-(1D-myo-inositol-4,5-bisphosphate) + H2O = 1D-myo-inositol 1,4,5-trisphosphate + a 1,2-diacyl-sn-glycerol + H(+)</text>
        <dbReference type="Rhea" id="RHEA:33179"/>
        <dbReference type="ChEBI" id="CHEBI:15377"/>
        <dbReference type="ChEBI" id="CHEBI:15378"/>
        <dbReference type="ChEBI" id="CHEBI:17815"/>
        <dbReference type="ChEBI" id="CHEBI:58456"/>
        <dbReference type="ChEBI" id="CHEBI:203600"/>
        <dbReference type="EC" id="3.1.4.11"/>
    </reaction>
    <physiologicalReaction direction="left-to-right" evidence="6">
        <dbReference type="Rhea" id="RHEA:33180"/>
    </physiologicalReaction>
</comment>
<dbReference type="PRINTS" id="PR00390">
    <property type="entry name" value="PHPHLIPASEC"/>
</dbReference>
<keyword evidence="2 8" id="KW-0378">Hydrolase</keyword>
<dbReference type="InterPro" id="IPR001711">
    <property type="entry name" value="PLipase_C_Pinositol-sp_Y"/>
</dbReference>
<dbReference type="GO" id="GO:0005737">
    <property type="term" value="C:cytoplasm"/>
    <property type="evidence" value="ECO:0007669"/>
    <property type="project" value="TreeGrafter"/>
</dbReference>
<dbReference type="InterPro" id="IPR014815">
    <property type="entry name" value="PLC-beta_C"/>
</dbReference>
<evidence type="ECO:0000256" key="10">
    <source>
        <dbReference type="SAM" id="MobiDB-lite"/>
    </source>
</evidence>
<evidence type="ECO:0000256" key="4">
    <source>
        <dbReference type="ARBA" id="ARBA00023098"/>
    </source>
</evidence>
<dbReference type="EMBL" id="CADEAL010003954">
    <property type="protein sequence ID" value="CAB1447628.1"/>
    <property type="molecule type" value="Genomic_DNA"/>
</dbReference>
<feature type="compositionally biased region" description="Acidic residues" evidence="10">
    <location>
        <begin position="1"/>
        <end position="14"/>
    </location>
</feature>
<dbReference type="GO" id="GO:0051209">
    <property type="term" value="P:release of sequestered calcium ion into cytosol"/>
    <property type="evidence" value="ECO:0007669"/>
    <property type="project" value="TreeGrafter"/>
</dbReference>